<evidence type="ECO:0000313" key="3">
    <source>
        <dbReference type="EMBL" id="KAF7233408.1"/>
    </source>
</evidence>
<dbReference type="InterPro" id="IPR001496">
    <property type="entry name" value="SOCS_box"/>
</dbReference>
<dbReference type="InterPro" id="IPR036036">
    <property type="entry name" value="SOCS_box-like_dom_sf"/>
</dbReference>
<dbReference type="PROSITE" id="PS50225">
    <property type="entry name" value="SOCS"/>
    <property type="match status" value="1"/>
</dbReference>
<keyword evidence="4" id="KW-1185">Reference proteome</keyword>
<feature type="region of interest" description="Disordered" evidence="1">
    <location>
        <begin position="483"/>
        <end position="519"/>
    </location>
</feature>
<reference evidence="3" key="1">
    <citation type="submission" date="2019-07" db="EMBL/GenBank/DDBJ databases">
        <title>Annotation for the trematode Paragonimus miyazaki's.</title>
        <authorList>
            <person name="Choi Y.-J."/>
        </authorList>
    </citation>
    <scope>NUCLEOTIDE SEQUENCE</scope>
    <source>
        <strain evidence="3">Japan</strain>
    </source>
</reference>
<feature type="compositionally biased region" description="Low complexity" evidence="1">
    <location>
        <begin position="503"/>
        <end position="514"/>
    </location>
</feature>
<dbReference type="OrthoDB" id="9986652at2759"/>
<feature type="region of interest" description="Disordered" evidence="1">
    <location>
        <begin position="381"/>
        <end position="400"/>
    </location>
</feature>
<feature type="domain" description="SOCS box" evidence="2">
    <location>
        <begin position="790"/>
        <end position="829"/>
    </location>
</feature>
<proteinExistence type="predicted"/>
<evidence type="ECO:0000256" key="1">
    <source>
        <dbReference type="SAM" id="MobiDB-lite"/>
    </source>
</evidence>
<dbReference type="SMART" id="SM00969">
    <property type="entry name" value="SOCS_box"/>
    <property type="match status" value="1"/>
</dbReference>
<evidence type="ECO:0000313" key="4">
    <source>
        <dbReference type="Proteomes" id="UP000822476"/>
    </source>
</evidence>
<evidence type="ECO:0000259" key="2">
    <source>
        <dbReference type="PROSITE" id="PS50225"/>
    </source>
</evidence>
<feature type="compositionally biased region" description="Low complexity" evidence="1">
    <location>
        <begin position="485"/>
        <end position="494"/>
    </location>
</feature>
<dbReference type="Proteomes" id="UP000822476">
    <property type="component" value="Unassembled WGS sequence"/>
</dbReference>
<protein>
    <recommendedName>
        <fullName evidence="2">SOCS box domain-containing protein</fullName>
    </recommendedName>
</protein>
<sequence>MGLDESKLSQSPKKHNQCFKICVSAPIVPWRIIHQCSPDLWKKVHREYFNFPDTPMVCNYQIPHECTPAFCLTRQDIMNCRKPCSVFSLRKRKKCSKMAEHFEYNHIPARLSSIQNLHFKSILDTRSGLAVVHLARDMITQFAVLDLRINKFLGSFGRQTVSPNLESTFGKISPDGSLCLIKLPSVRNRRVSILKLYDLRSCELLTELLLSPVPCAQSRPTTVAARSPLAPRQDENRLNFLHTPAFSSPVQAHPMLPGSTVFSDENRQPIVTSRTSPVLFAFDPRFLHTRIAITNLHFVDLSDEATVYDTKPSVTLMKLPGMERVATTTSFKCPSIASRNSPMMGGASSRSGCNISNVSGNIVAGAVSNLTSPAANVSTRVLSRRRRSSDANHNLDAAQPNGQLYTSPHILSIFYSKDGYLLFVVSTEHRVCRCSSIGHHSSMATFPFFHPESIDVLDEPQQQHHSIATPVRGVTICVTDGDRLQQQQQHQPQPKKSTAVTFSTPSISQSISRSPKSDHGCRTVFPLQSNMSAPTLPGCTTLWLTIFNSDTLARLRTLRFDRPVCPVHTCPTNYIPVMSRCGSRLALITNKYAYQPNPRSNAFSPVTTTSINSTTYGLSSSERMITTSLRHSIPSVNTEVYERNEHWTGSYCRPSDSKGLLQMESEKRHSGSSVVGDSASDRRVTRNLASSSSPTLPPLAAEFVQPMLTTSSNLSFPLCTAPFRSDGPMFSRVIAGRLSSSEHWHPLHTSDGGTVGSTSSTCLPITLFSSSGSAIARQVEVLLVYQLPPPPSLQALIRQKIRQMVQDEMLDRLDLPSKLIDYLRFQPMFSCAGSCLSRSNSVTPTLRSESFDLSV</sequence>
<dbReference type="EMBL" id="JTDE01021091">
    <property type="protein sequence ID" value="KAF7233408.1"/>
    <property type="molecule type" value="Genomic_DNA"/>
</dbReference>
<gene>
    <name evidence="3" type="ORF">EG68_03273</name>
</gene>
<name>A0A8S9YE86_9TREM</name>
<dbReference type="GO" id="GO:0035556">
    <property type="term" value="P:intracellular signal transduction"/>
    <property type="evidence" value="ECO:0007669"/>
    <property type="project" value="InterPro"/>
</dbReference>
<organism evidence="3 4">
    <name type="scientific">Paragonimus skrjabini miyazakii</name>
    <dbReference type="NCBI Taxonomy" id="59628"/>
    <lineage>
        <taxon>Eukaryota</taxon>
        <taxon>Metazoa</taxon>
        <taxon>Spiralia</taxon>
        <taxon>Lophotrochozoa</taxon>
        <taxon>Platyhelminthes</taxon>
        <taxon>Trematoda</taxon>
        <taxon>Digenea</taxon>
        <taxon>Plagiorchiida</taxon>
        <taxon>Troglotremata</taxon>
        <taxon>Troglotrematidae</taxon>
        <taxon>Paragonimus</taxon>
    </lineage>
</organism>
<feature type="region of interest" description="Disordered" evidence="1">
    <location>
        <begin position="662"/>
        <end position="693"/>
    </location>
</feature>
<accession>A0A8S9YE86</accession>
<comment type="caution">
    <text evidence="3">The sequence shown here is derived from an EMBL/GenBank/DDBJ whole genome shotgun (WGS) entry which is preliminary data.</text>
</comment>
<dbReference type="SUPFAM" id="SSF158235">
    <property type="entry name" value="SOCS box-like"/>
    <property type="match status" value="1"/>
</dbReference>
<dbReference type="AlphaFoldDB" id="A0A8S9YE86"/>
<dbReference type="Pfam" id="PF07525">
    <property type="entry name" value="SOCS_box"/>
    <property type="match status" value="1"/>
</dbReference>